<dbReference type="AlphaFoldDB" id="A0A137PGH3"/>
<feature type="region of interest" description="Disordered" evidence="1">
    <location>
        <begin position="264"/>
        <end position="290"/>
    </location>
</feature>
<dbReference type="Gene3D" id="1.10.10.60">
    <property type="entry name" value="Homeodomain-like"/>
    <property type="match status" value="1"/>
</dbReference>
<feature type="compositionally biased region" description="Low complexity" evidence="1">
    <location>
        <begin position="314"/>
        <end position="329"/>
    </location>
</feature>
<feature type="compositionally biased region" description="Low complexity" evidence="1">
    <location>
        <begin position="274"/>
        <end position="283"/>
    </location>
</feature>
<reference evidence="3 4" key="1">
    <citation type="journal article" date="2015" name="Genome Biol. Evol.">
        <title>Phylogenomic analyses indicate that early fungi evolved digesting cell walls of algal ancestors of land plants.</title>
        <authorList>
            <person name="Chang Y."/>
            <person name="Wang S."/>
            <person name="Sekimoto S."/>
            <person name="Aerts A.L."/>
            <person name="Choi C."/>
            <person name="Clum A."/>
            <person name="LaButti K.M."/>
            <person name="Lindquist E.A."/>
            <person name="Yee Ngan C."/>
            <person name="Ohm R.A."/>
            <person name="Salamov A.A."/>
            <person name="Grigoriev I.V."/>
            <person name="Spatafora J.W."/>
            <person name="Berbee M.L."/>
        </authorList>
    </citation>
    <scope>NUCLEOTIDE SEQUENCE [LARGE SCALE GENOMIC DNA]</scope>
    <source>
        <strain evidence="3 4">NRRL 28638</strain>
    </source>
</reference>
<organism evidence="3 4">
    <name type="scientific">Conidiobolus coronatus (strain ATCC 28846 / CBS 209.66 / NRRL 28638)</name>
    <name type="common">Delacroixia coronata</name>
    <dbReference type="NCBI Taxonomy" id="796925"/>
    <lineage>
        <taxon>Eukaryota</taxon>
        <taxon>Fungi</taxon>
        <taxon>Fungi incertae sedis</taxon>
        <taxon>Zoopagomycota</taxon>
        <taxon>Entomophthoromycotina</taxon>
        <taxon>Entomophthoromycetes</taxon>
        <taxon>Entomophthorales</taxon>
        <taxon>Ancylistaceae</taxon>
        <taxon>Conidiobolus</taxon>
    </lineage>
</organism>
<gene>
    <name evidence="3" type="ORF">CONCODRAFT_77066</name>
</gene>
<feature type="compositionally biased region" description="Polar residues" evidence="1">
    <location>
        <begin position="264"/>
        <end position="273"/>
    </location>
</feature>
<dbReference type="Pfam" id="PF13837">
    <property type="entry name" value="Myb_DNA-bind_4"/>
    <property type="match status" value="1"/>
</dbReference>
<evidence type="ECO:0000256" key="1">
    <source>
        <dbReference type="SAM" id="MobiDB-lite"/>
    </source>
</evidence>
<sequence>MPKATSKARNIWSDDECIILMQAIMNVHTSCQDLNSGELGVPATFWNQVSEYLKGKSLFWEPLQCKIKWKNLKARYKNLLHSNDSLDELGLMVKYVGSLQGLHPSRPKRFYPSPAAAIQSQAAQQNNIPQQNALASSRVSNTNPYNLPIQPTHIPVNTENNAQLNNHLQTTLPTIESTIPNTVSSSNVNDIGNIIHPSASSHIDNLNSSQPNTALSNTAIENLSPEEYSNLIKHYRAQWRCNQDQQILLLGKLIDGLQKNSALGTTGSGSHTQTASTSTPAPALNHSQNSGSFYQQQASNTLNLLNRPPPPSQPFNTNLSHFNNPNNFN</sequence>
<feature type="domain" description="Myb/SANT-like DNA-binding" evidence="2">
    <location>
        <begin position="9"/>
        <end position="83"/>
    </location>
</feature>
<dbReference type="InterPro" id="IPR001005">
    <property type="entry name" value="SANT/Myb"/>
</dbReference>
<evidence type="ECO:0000313" key="4">
    <source>
        <dbReference type="Proteomes" id="UP000070444"/>
    </source>
</evidence>
<dbReference type="CDD" id="cd00167">
    <property type="entry name" value="SANT"/>
    <property type="match status" value="1"/>
</dbReference>
<evidence type="ECO:0000313" key="3">
    <source>
        <dbReference type="EMBL" id="KXN74075.1"/>
    </source>
</evidence>
<evidence type="ECO:0000259" key="2">
    <source>
        <dbReference type="Pfam" id="PF13837"/>
    </source>
</evidence>
<keyword evidence="4" id="KW-1185">Reference proteome</keyword>
<proteinExistence type="predicted"/>
<dbReference type="Proteomes" id="UP000070444">
    <property type="component" value="Unassembled WGS sequence"/>
</dbReference>
<dbReference type="InterPro" id="IPR044822">
    <property type="entry name" value="Myb_DNA-bind_4"/>
</dbReference>
<name>A0A137PGH3_CONC2</name>
<feature type="region of interest" description="Disordered" evidence="1">
    <location>
        <begin position="302"/>
        <end position="329"/>
    </location>
</feature>
<accession>A0A137PGH3</accession>
<protein>
    <recommendedName>
        <fullName evidence="2">Myb/SANT-like DNA-binding domain-containing protein</fullName>
    </recommendedName>
</protein>
<dbReference type="EMBL" id="KQ964428">
    <property type="protein sequence ID" value="KXN74075.1"/>
    <property type="molecule type" value="Genomic_DNA"/>
</dbReference>